<evidence type="ECO:0000259" key="4">
    <source>
        <dbReference type="Pfam" id="PF07687"/>
    </source>
</evidence>
<dbReference type="InterPro" id="IPR036264">
    <property type="entry name" value="Bact_exopeptidase_dim_dom"/>
</dbReference>
<keyword evidence="6" id="KW-1185">Reference proteome</keyword>
<dbReference type="OrthoDB" id="9808195at2"/>
<reference evidence="5 6" key="1">
    <citation type="submission" date="2016-10" db="EMBL/GenBank/DDBJ databases">
        <authorList>
            <person name="de Groot N.N."/>
        </authorList>
    </citation>
    <scope>NUCLEOTIDE SEQUENCE [LARGE SCALE GENOMIC DNA]</scope>
    <source>
        <strain evidence="5 6">CGMCC 4.6533</strain>
    </source>
</reference>
<dbReference type="Pfam" id="PF01546">
    <property type="entry name" value="Peptidase_M20"/>
    <property type="match status" value="1"/>
</dbReference>
<dbReference type="PANTHER" id="PTHR32494">
    <property type="entry name" value="ALLANTOATE DEIMINASE-RELATED"/>
    <property type="match status" value="1"/>
</dbReference>
<proteinExistence type="inferred from homology"/>
<dbReference type="Gene3D" id="3.40.630.10">
    <property type="entry name" value="Zn peptidases"/>
    <property type="match status" value="1"/>
</dbReference>
<sequence length="418" mass="44155">MRIDIDRLRHDLETLRTIGRAAETGGVSRTSFSPADAEARRWYVERCVEAGLDVEVDGLGNMVVRARDEPSTAKPVWTGSHIDSVPDGGFLDGALGAIAALECLRRLTEEKVPLARPVRAVVFADEEGNYSHLLGSTGIAKGFDRARLEAMTGRDGDRLADRFAELGWDLDAATRTKVEPGEVHAFVELHIEQGPNLEAGGFDIGVVTSIVGLGGGKARFQGRADHAGTTPMAKRADALLGAAEFLTTLPGLAASISDDAVVTCGLIGVEPGGANVVPGTATVTLDFRDPDRDRLRALGEAVERSAREVAGRHGLTVTWELDTPVAPVPLDEGIRETIAAAAERFGYRHTDLPSGAGHDSQNMALIAPTAMIFVPSKDGRSHSPAEDTSWADIERGGNVLLATLIALASDEAPAPRGA</sequence>
<feature type="binding site" evidence="3">
    <location>
        <position position="127"/>
    </location>
    <ligand>
        <name>Zn(2+)</name>
        <dbReference type="ChEBI" id="CHEBI:29105"/>
        <label>2</label>
    </ligand>
</feature>
<protein>
    <submittedName>
        <fullName evidence="5">N-carbamoyl-L-amino-acid hydrolase</fullName>
    </submittedName>
</protein>
<dbReference type="RefSeq" id="WP_090934780.1">
    <property type="nucleotide sequence ID" value="NZ_FNDJ01000010.1"/>
</dbReference>
<dbReference type="EMBL" id="FNDJ01000010">
    <property type="protein sequence ID" value="SDJ45247.1"/>
    <property type="molecule type" value="Genomic_DNA"/>
</dbReference>
<evidence type="ECO:0000313" key="5">
    <source>
        <dbReference type="EMBL" id="SDJ45247.1"/>
    </source>
</evidence>
<dbReference type="CDD" id="cd03884">
    <property type="entry name" value="M20_bAS"/>
    <property type="match status" value="1"/>
</dbReference>
<feature type="binding site" evidence="3">
    <location>
        <position position="382"/>
    </location>
    <ligand>
        <name>Zn(2+)</name>
        <dbReference type="ChEBI" id="CHEBI:29105"/>
        <label>2</label>
    </ligand>
</feature>
<evidence type="ECO:0000313" key="6">
    <source>
        <dbReference type="Proteomes" id="UP000199202"/>
    </source>
</evidence>
<dbReference type="PANTHER" id="PTHR32494:SF5">
    <property type="entry name" value="ALLANTOATE AMIDOHYDROLASE"/>
    <property type="match status" value="1"/>
</dbReference>
<dbReference type="InterPro" id="IPR002933">
    <property type="entry name" value="Peptidase_M20"/>
</dbReference>
<dbReference type="Pfam" id="PF07687">
    <property type="entry name" value="M20_dimer"/>
    <property type="match status" value="1"/>
</dbReference>
<evidence type="ECO:0000256" key="3">
    <source>
        <dbReference type="PIRSR" id="PIRSR001235-1"/>
    </source>
</evidence>
<dbReference type="NCBIfam" id="NF006771">
    <property type="entry name" value="PRK09290.1-5"/>
    <property type="match status" value="1"/>
</dbReference>
<accession>A0A1G8TUY8</accession>
<keyword evidence="2 5" id="KW-0378">Hydrolase</keyword>
<dbReference type="Proteomes" id="UP000199202">
    <property type="component" value="Unassembled WGS sequence"/>
</dbReference>
<keyword evidence="3" id="KW-0862">Zinc</keyword>
<evidence type="ECO:0000256" key="2">
    <source>
        <dbReference type="ARBA" id="ARBA00022801"/>
    </source>
</evidence>
<feature type="binding site" evidence="3">
    <location>
        <position position="81"/>
    </location>
    <ligand>
        <name>Zn(2+)</name>
        <dbReference type="ChEBI" id="CHEBI:29105"/>
        <label>1</label>
    </ligand>
</feature>
<dbReference type="GO" id="GO:0016813">
    <property type="term" value="F:hydrolase activity, acting on carbon-nitrogen (but not peptide) bonds, in linear amidines"/>
    <property type="evidence" value="ECO:0007669"/>
    <property type="project" value="InterPro"/>
</dbReference>
<feature type="binding site" evidence="3">
    <location>
        <position position="190"/>
    </location>
    <ligand>
        <name>Zn(2+)</name>
        <dbReference type="ChEBI" id="CHEBI:29105"/>
        <label>1</label>
    </ligand>
</feature>
<feature type="binding site" evidence="3">
    <location>
        <position position="92"/>
    </location>
    <ligand>
        <name>Zn(2+)</name>
        <dbReference type="ChEBI" id="CHEBI:29105"/>
        <label>2</label>
    </ligand>
</feature>
<dbReference type="Gene3D" id="3.30.70.360">
    <property type="match status" value="1"/>
</dbReference>
<dbReference type="AlphaFoldDB" id="A0A1G8TUY8"/>
<feature type="binding site" evidence="3">
    <location>
        <position position="92"/>
    </location>
    <ligand>
        <name>Zn(2+)</name>
        <dbReference type="ChEBI" id="CHEBI:29105"/>
        <label>1</label>
    </ligand>
</feature>
<dbReference type="PIRSF" id="PIRSF001235">
    <property type="entry name" value="Amidase_carbamoylase"/>
    <property type="match status" value="1"/>
</dbReference>
<dbReference type="InterPro" id="IPR010158">
    <property type="entry name" value="Amidase_Cbmase"/>
</dbReference>
<feature type="domain" description="Peptidase M20 dimerisation" evidence="4">
    <location>
        <begin position="211"/>
        <end position="310"/>
    </location>
</feature>
<gene>
    <name evidence="5" type="ORF">SAMN05421869_110293</name>
</gene>
<dbReference type="InterPro" id="IPR011650">
    <property type="entry name" value="Peptidase_M20_dimer"/>
</dbReference>
<comment type="similarity">
    <text evidence="1">Belongs to the peptidase M20 family.</text>
</comment>
<comment type="cofactor">
    <cofactor evidence="3">
        <name>Zn(2+)</name>
        <dbReference type="ChEBI" id="CHEBI:29105"/>
    </cofactor>
    <text evidence="3">Binds 2 Zn(2+) ions per subunit.</text>
</comment>
<organism evidence="5 6">
    <name type="scientific">Nonomuraea jiangxiensis</name>
    <dbReference type="NCBI Taxonomy" id="633440"/>
    <lineage>
        <taxon>Bacteria</taxon>
        <taxon>Bacillati</taxon>
        <taxon>Actinomycetota</taxon>
        <taxon>Actinomycetes</taxon>
        <taxon>Streptosporangiales</taxon>
        <taxon>Streptosporangiaceae</taxon>
        <taxon>Nonomuraea</taxon>
    </lineage>
</organism>
<name>A0A1G8TUY8_9ACTN</name>
<dbReference type="STRING" id="633440.SAMN05421869_110293"/>
<dbReference type="SUPFAM" id="SSF53187">
    <property type="entry name" value="Zn-dependent exopeptidases"/>
    <property type="match status" value="1"/>
</dbReference>
<dbReference type="NCBIfam" id="TIGR01879">
    <property type="entry name" value="hydantase"/>
    <property type="match status" value="1"/>
</dbReference>
<dbReference type="GO" id="GO:0046872">
    <property type="term" value="F:metal ion binding"/>
    <property type="evidence" value="ECO:0007669"/>
    <property type="project" value="UniProtKB-KW"/>
</dbReference>
<dbReference type="SUPFAM" id="SSF55031">
    <property type="entry name" value="Bacterial exopeptidase dimerisation domain"/>
    <property type="match status" value="1"/>
</dbReference>
<keyword evidence="3" id="KW-0479">Metal-binding</keyword>
<evidence type="ECO:0000256" key="1">
    <source>
        <dbReference type="ARBA" id="ARBA00006153"/>
    </source>
</evidence>